<evidence type="ECO:0000313" key="8">
    <source>
        <dbReference type="EMBL" id="PRQ73998.1"/>
    </source>
</evidence>
<evidence type="ECO:0000256" key="3">
    <source>
        <dbReference type="ARBA" id="ARBA00023155"/>
    </source>
</evidence>
<dbReference type="Pfam" id="PF00046">
    <property type="entry name" value="Homeodomain"/>
    <property type="match status" value="1"/>
</dbReference>
<feature type="non-terminal residue" evidence="8">
    <location>
        <position position="51"/>
    </location>
</feature>
<dbReference type="Gene3D" id="1.10.10.60">
    <property type="entry name" value="Homeodomain-like"/>
    <property type="match status" value="1"/>
</dbReference>
<dbReference type="EMBL" id="LCTV02000007">
    <property type="protein sequence ID" value="PRQ73998.1"/>
    <property type="molecule type" value="Genomic_DNA"/>
</dbReference>
<evidence type="ECO:0000256" key="5">
    <source>
        <dbReference type="PROSITE-ProRule" id="PRU00108"/>
    </source>
</evidence>
<keyword evidence="3 5" id="KW-0371">Homeobox</keyword>
<dbReference type="OrthoDB" id="6159439at2759"/>
<name>A0A2T0A7K4_RHOTO</name>
<evidence type="ECO:0000256" key="6">
    <source>
        <dbReference type="RuleBase" id="RU000682"/>
    </source>
</evidence>
<reference evidence="8 9" key="1">
    <citation type="journal article" date="2018" name="Elife">
        <title>Functional genomics of lipid metabolism in the oleaginous yeast Rhodosporidium toruloides.</title>
        <authorList>
            <person name="Coradetti S.T."/>
            <person name="Pinel D."/>
            <person name="Geiselman G."/>
            <person name="Ito M."/>
            <person name="Mondo S."/>
            <person name="Reilly M.C."/>
            <person name="Cheng Y.F."/>
            <person name="Bauer S."/>
            <person name="Grigoriev I."/>
            <person name="Gladden J.M."/>
            <person name="Simmons B.A."/>
            <person name="Brem R."/>
            <person name="Arkin A.P."/>
            <person name="Skerker J.M."/>
        </authorList>
    </citation>
    <scope>NUCLEOTIDE SEQUENCE [LARGE SCALE GENOMIC DNA]</scope>
    <source>
        <strain evidence="8 9">NBRC 0880</strain>
    </source>
</reference>
<dbReference type="PANTHER" id="PTHR24324">
    <property type="entry name" value="HOMEOBOX PROTEIN HHEX"/>
    <property type="match status" value="1"/>
</dbReference>
<dbReference type="Proteomes" id="UP000239560">
    <property type="component" value="Unassembled WGS sequence"/>
</dbReference>
<dbReference type="InterPro" id="IPR000047">
    <property type="entry name" value="HTH_motif"/>
</dbReference>
<feature type="domain" description="Homeobox" evidence="7">
    <location>
        <begin position="1"/>
        <end position="51"/>
    </location>
</feature>
<dbReference type="PANTHER" id="PTHR24324:SF5">
    <property type="entry name" value="HEMATOPOIETICALLY-EXPRESSED HOMEOBOX PROTEIN HHEX"/>
    <property type="match status" value="1"/>
</dbReference>
<dbReference type="AlphaFoldDB" id="A0A2T0A7K4"/>
<evidence type="ECO:0000313" key="9">
    <source>
        <dbReference type="Proteomes" id="UP000239560"/>
    </source>
</evidence>
<evidence type="ECO:0000256" key="2">
    <source>
        <dbReference type="ARBA" id="ARBA00023125"/>
    </source>
</evidence>
<dbReference type="InterPro" id="IPR051000">
    <property type="entry name" value="Homeobox_DNA-bind_prot"/>
</dbReference>
<dbReference type="PRINTS" id="PR00031">
    <property type="entry name" value="HTHREPRESSR"/>
</dbReference>
<dbReference type="InterPro" id="IPR009057">
    <property type="entry name" value="Homeodomain-like_sf"/>
</dbReference>
<dbReference type="SMART" id="SM00389">
    <property type="entry name" value="HOX"/>
    <property type="match status" value="1"/>
</dbReference>
<dbReference type="SUPFAM" id="SSF46689">
    <property type="entry name" value="Homeodomain-like"/>
    <property type="match status" value="1"/>
</dbReference>
<dbReference type="GO" id="GO:0030154">
    <property type="term" value="P:cell differentiation"/>
    <property type="evidence" value="ECO:0007669"/>
    <property type="project" value="TreeGrafter"/>
</dbReference>
<protein>
    <submittedName>
        <fullName evidence="8">Homeodomain-like protein</fullName>
    </submittedName>
</protein>
<accession>A0A2T0A7K4</accession>
<feature type="non-terminal residue" evidence="8">
    <location>
        <position position="1"/>
    </location>
</feature>
<dbReference type="GO" id="GO:0005634">
    <property type="term" value="C:nucleus"/>
    <property type="evidence" value="ECO:0007669"/>
    <property type="project" value="UniProtKB-SubCell"/>
</dbReference>
<sequence>KRRRRTTPAELAQLEHSFALNPRPDPIERARIAERLGMTARAVQVWYQNRR</sequence>
<gene>
    <name evidence="8" type="ORF">AAT19DRAFT_15565</name>
</gene>
<proteinExistence type="predicted"/>
<dbReference type="GO" id="GO:0000978">
    <property type="term" value="F:RNA polymerase II cis-regulatory region sequence-specific DNA binding"/>
    <property type="evidence" value="ECO:0007669"/>
    <property type="project" value="TreeGrafter"/>
</dbReference>
<evidence type="ECO:0000259" key="7">
    <source>
        <dbReference type="PROSITE" id="PS50071"/>
    </source>
</evidence>
<dbReference type="CDD" id="cd00086">
    <property type="entry name" value="homeodomain"/>
    <property type="match status" value="1"/>
</dbReference>
<evidence type="ECO:0000256" key="1">
    <source>
        <dbReference type="ARBA" id="ARBA00004123"/>
    </source>
</evidence>
<evidence type="ECO:0000256" key="4">
    <source>
        <dbReference type="ARBA" id="ARBA00023242"/>
    </source>
</evidence>
<organism evidence="8 9">
    <name type="scientific">Rhodotorula toruloides</name>
    <name type="common">Yeast</name>
    <name type="synonym">Rhodosporidium toruloides</name>
    <dbReference type="NCBI Taxonomy" id="5286"/>
    <lineage>
        <taxon>Eukaryota</taxon>
        <taxon>Fungi</taxon>
        <taxon>Dikarya</taxon>
        <taxon>Basidiomycota</taxon>
        <taxon>Pucciniomycotina</taxon>
        <taxon>Microbotryomycetes</taxon>
        <taxon>Sporidiobolales</taxon>
        <taxon>Sporidiobolaceae</taxon>
        <taxon>Rhodotorula</taxon>
    </lineage>
</organism>
<dbReference type="PROSITE" id="PS50071">
    <property type="entry name" value="HOMEOBOX_2"/>
    <property type="match status" value="1"/>
</dbReference>
<dbReference type="GO" id="GO:0006357">
    <property type="term" value="P:regulation of transcription by RNA polymerase II"/>
    <property type="evidence" value="ECO:0007669"/>
    <property type="project" value="TreeGrafter"/>
</dbReference>
<dbReference type="InterPro" id="IPR001356">
    <property type="entry name" value="HD"/>
</dbReference>
<keyword evidence="4 5" id="KW-0539">Nucleus</keyword>
<comment type="caution">
    <text evidence="8">The sequence shown here is derived from an EMBL/GenBank/DDBJ whole genome shotgun (WGS) entry which is preliminary data.</text>
</comment>
<keyword evidence="2 5" id="KW-0238">DNA-binding</keyword>
<comment type="subcellular location">
    <subcellularLocation>
        <location evidence="1 5 6">Nucleus</location>
    </subcellularLocation>
</comment>